<feature type="coiled-coil region" evidence="1">
    <location>
        <begin position="609"/>
        <end position="643"/>
    </location>
</feature>
<dbReference type="PANTHER" id="PTHR23210">
    <property type="entry name" value="ACTIVATING TRANSCRIPTION FACTOR 7 INTERACTING PROTEIN"/>
    <property type="match status" value="1"/>
</dbReference>
<feature type="region of interest" description="Disordered" evidence="2">
    <location>
        <begin position="848"/>
        <end position="889"/>
    </location>
</feature>
<dbReference type="Proteomes" id="UP000318571">
    <property type="component" value="Chromosome 1"/>
</dbReference>
<feature type="compositionally biased region" description="Polar residues" evidence="2">
    <location>
        <begin position="329"/>
        <end position="340"/>
    </location>
</feature>
<evidence type="ECO:0000259" key="3">
    <source>
        <dbReference type="PROSITE" id="PS50853"/>
    </source>
</evidence>
<comment type="caution">
    <text evidence="4">The sequence shown here is derived from an EMBL/GenBank/DDBJ whole genome shotgun (WGS) entry which is preliminary data.</text>
</comment>
<dbReference type="GO" id="GO:0005634">
    <property type="term" value="C:nucleus"/>
    <property type="evidence" value="ECO:0007669"/>
    <property type="project" value="TreeGrafter"/>
</dbReference>
<dbReference type="InterPro" id="IPR013783">
    <property type="entry name" value="Ig-like_fold"/>
</dbReference>
<evidence type="ECO:0000313" key="4">
    <source>
        <dbReference type="EMBL" id="TRY68243.1"/>
    </source>
</evidence>
<dbReference type="STRING" id="6832.A0A553NS34"/>
<dbReference type="PROSITE" id="PS50853">
    <property type="entry name" value="FN3"/>
    <property type="match status" value="1"/>
</dbReference>
<dbReference type="InterPro" id="IPR026085">
    <property type="entry name" value="ATF7-int"/>
</dbReference>
<feature type="compositionally biased region" description="Low complexity" evidence="2">
    <location>
        <begin position="75"/>
        <end position="85"/>
    </location>
</feature>
<dbReference type="EMBL" id="VCGU01000010">
    <property type="protein sequence ID" value="TRY68243.1"/>
    <property type="molecule type" value="Genomic_DNA"/>
</dbReference>
<dbReference type="GO" id="GO:0005667">
    <property type="term" value="C:transcription regulator complex"/>
    <property type="evidence" value="ECO:0007669"/>
    <property type="project" value="TreeGrafter"/>
</dbReference>
<feature type="region of interest" description="Disordered" evidence="2">
    <location>
        <begin position="776"/>
        <end position="815"/>
    </location>
</feature>
<feature type="region of interest" description="Disordered" evidence="2">
    <location>
        <begin position="522"/>
        <end position="575"/>
    </location>
</feature>
<feature type="compositionally biased region" description="Acidic residues" evidence="2">
    <location>
        <begin position="110"/>
        <end position="137"/>
    </location>
</feature>
<feature type="compositionally biased region" description="Polar residues" evidence="2">
    <location>
        <begin position="288"/>
        <end position="300"/>
    </location>
</feature>
<sequence>MKQIQPVDVAMASPAVASPVKDDFESNLDLELEKLDGCPLDQEEFQSNLSSREKSPEGNGVSGNSNQDHLEDSPNTNNDFDNNGNTDEESTGIQDGSKLESGSKTINMGEADDHDEGDEEDDEDDVDEEDDDEDQDVDSLLKEVSELVDSDSDSKDETRNTEARPPPNVEEEENEAAMLLLEDSQSPQPAMDLDEATTSQLLEEEDDEMTSDFIAAEADLGETSDLTSLNTTEVLNSEETTKNKPSNSEFDKSAVVELGGKSKDGSAVVDTPIHAEKESSPETRSKPTTETQSIETSPNAVGTLKDIAKVSPHLESQSISNPIVRDSSIPATNEESLETTPTEHESSSKDPPYLSSEYCATKLDEDCIELSDADKPDRSSESKPHKVAEISTTGSKLLEEKVVLHSEDSEIKESSDPVKNGQNDTHVAVADEISKTIDNGKIEPMDVSPIVEETADLATNKKPSTLTKEDKDDSRTKKDRDVSSPTSNQPQAQTKDESDGKASNGITFLDDALDALHGIAQSNRKLLDDESPTKRPRALDSELDETIVPAKKVKIGESDEPSTHQNGDDETSAKAARKLQKVVKRMSRPEIEDLVTEIMVEVLSGRSEIGKLRQKCDSYDENLELWKRKATALQKQCQDLNTVMRKYITDVKNRPQDKFTPIKITRSVGLQVVGDRKRLSINGAPTSVINMSPLKQMGTTKKTHQSTSSVMPRVTNNLAIAPGVSNPKVPMRYPLPQATGGSNILTLRKVPMIGSSNPGPKSKTAIGTAVAPKSLLHPVSSQPNKVVVSSQVTPTTVSQAPIPQRPPTSAPKASNDVIDVVDLSDEDEKPSPQAPVNKPLRVVPFNRLQNPQASRPTSQNGTSMNSRPLGNQPPSLFSLNGHPAPLPALPLSQHKLQTQTGAKAIPPKPSLKISKLKSGIVLSWNVDLVPTIHADITFYQIFAYQEGNAAPSSSLWKKVGDVRALPLPMACTLTQFQKGHKYHFAVRALDAHQRLGTFSDPQSIQLS</sequence>
<dbReference type="PANTHER" id="PTHR23210:SF26">
    <property type="entry name" value="ACTIVATING TRANSCRIPTION FACTOR 7-INTERACTING PROTEIN 1"/>
    <property type="match status" value="1"/>
</dbReference>
<feature type="compositionally biased region" description="Basic and acidic residues" evidence="2">
    <location>
        <begin position="525"/>
        <end position="540"/>
    </location>
</feature>
<dbReference type="AlphaFoldDB" id="A0A553NS34"/>
<feature type="compositionally biased region" description="Polar residues" evidence="2">
    <location>
        <begin position="848"/>
        <end position="878"/>
    </location>
</feature>
<feature type="compositionally biased region" description="Basic and acidic residues" evidence="2">
    <location>
        <begin position="372"/>
        <end position="388"/>
    </location>
</feature>
<keyword evidence="5" id="KW-1185">Reference proteome</keyword>
<feature type="region of interest" description="Disordered" evidence="2">
    <location>
        <begin position="35"/>
        <end position="506"/>
    </location>
</feature>
<dbReference type="Pfam" id="PF16794">
    <property type="entry name" value="fn3_4"/>
    <property type="match status" value="1"/>
</dbReference>
<dbReference type="OMA" id="KICESLM"/>
<feature type="compositionally biased region" description="Basic and acidic residues" evidence="2">
    <location>
        <begin position="397"/>
        <end position="416"/>
    </location>
</feature>
<dbReference type="CDD" id="cd00063">
    <property type="entry name" value="FN3"/>
    <property type="match status" value="1"/>
</dbReference>
<feature type="compositionally biased region" description="Basic and acidic residues" evidence="2">
    <location>
        <begin position="249"/>
        <end position="264"/>
    </location>
</feature>
<feature type="domain" description="Fibronectin type-III" evidence="3">
    <location>
        <begin position="905"/>
        <end position="1007"/>
    </location>
</feature>
<dbReference type="SUPFAM" id="SSF49265">
    <property type="entry name" value="Fibronectin type III"/>
    <property type="match status" value="1"/>
</dbReference>
<feature type="compositionally biased region" description="Low complexity" evidence="2">
    <location>
        <begin position="786"/>
        <end position="799"/>
    </location>
</feature>
<accession>A0A553NS34</accession>
<protein>
    <recommendedName>
        <fullName evidence="3">Fibronectin type-III domain-containing protein</fullName>
    </recommendedName>
</protein>
<dbReference type="Gene3D" id="2.60.40.10">
    <property type="entry name" value="Immunoglobulins"/>
    <property type="match status" value="1"/>
</dbReference>
<dbReference type="InterPro" id="IPR036116">
    <property type="entry name" value="FN3_sf"/>
</dbReference>
<keyword evidence="1" id="KW-0175">Coiled coil</keyword>
<name>A0A553NS34_TIGCA</name>
<gene>
    <name evidence="4" type="ORF">TCAL_07468</name>
</gene>
<organism evidence="4 5">
    <name type="scientific">Tigriopus californicus</name>
    <name type="common">Marine copepod</name>
    <dbReference type="NCBI Taxonomy" id="6832"/>
    <lineage>
        <taxon>Eukaryota</taxon>
        <taxon>Metazoa</taxon>
        <taxon>Ecdysozoa</taxon>
        <taxon>Arthropoda</taxon>
        <taxon>Crustacea</taxon>
        <taxon>Multicrustacea</taxon>
        <taxon>Hexanauplia</taxon>
        <taxon>Copepoda</taxon>
        <taxon>Harpacticoida</taxon>
        <taxon>Harpacticidae</taxon>
        <taxon>Tigriopus</taxon>
    </lineage>
</organism>
<evidence type="ECO:0000256" key="2">
    <source>
        <dbReference type="SAM" id="MobiDB-lite"/>
    </source>
</evidence>
<feature type="compositionally biased region" description="Basic and acidic residues" evidence="2">
    <location>
        <begin position="467"/>
        <end position="482"/>
    </location>
</feature>
<dbReference type="GO" id="GO:0006355">
    <property type="term" value="P:regulation of DNA-templated transcription"/>
    <property type="evidence" value="ECO:0007669"/>
    <property type="project" value="TreeGrafter"/>
</dbReference>
<dbReference type="GO" id="GO:0003712">
    <property type="term" value="F:transcription coregulator activity"/>
    <property type="evidence" value="ECO:0007669"/>
    <property type="project" value="TreeGrafter"/>
</dbReference>
<feature type="compositionally biased region" description="Basic and acidic residues" evidence="2">
    <location>
        <begin position="432"/>
        <end position="444"/>
    </location>
</feature>
<feature type="region of interest" description="Disordered" evidence="2">
    <location>
        <begin position="1"/>
        <end position="21"/>
    </location>
</feature>
<feature type="compositionally biased region" description="Basic and acidic residues" evidence="2">
    <location>
        <begin position="152"/>
        <end position="162"/>
    </location>
</feature>
<dbReference type="OrthoDB" id="2434995at2759"/>
<evidence type="ECO:0000313" key="5">
    <source>
        <dbReference type="Proteomes" id="UP000318571"/>
    </source>
</evidence>
<reference evidence="4 5" key="1">
    <citation type="journal article" date="2018" name="Nat. Ecol. Evol.">
        <title>Genomic signatures of mitonuclear coevolution across populations of Tigriopus californicus.</title>
        <authorList>
            <person name="Barreto F.S."/>
            <person name="Watson E.T."/>
            <person name="Lima T.G."/>
            <person name="Willett C.S."/>
            <person name="Edmands S."/>
            <person name="Li W."/>
            <person name="Burton R.S."/>
        </authorList>
    </citation>
    <scope>NUCLEOTIDE SEQUENCE [LARGE SCALE GENOMIC DNA]</scope>
    <source>
        <strain evidence="4 5">San Diego</strain>
    </source>
</reference>
<proteinExistence type="predicted"/>
<dbReference type="InterPro" id="IPR003961">
    <property type="entry name" value="FN3_dom"/>
</dbReference>
<feature type="compositionally biased region" description="Low complexity" evidence="2">
    <location>
        <begin position="1"/>
        <end position="19"/>
    </location>
</feature>
<dbReference type="InterPro" id="IPR056565">
    <property type="entry name" value="Fn3_ATF7IP"/>
</dbReference>
<feature type="compositionally biased region" description="Basic and acidic residues" evidence="2">
    <location>
        <begin position="273"/>
        <end position="287"/>
    </location>
</feature>
<feature type="compositionally biased region" description="Polar residues" evidence="2">
    <location>
        <begin position="224"/>
        <end position="248"/>
    </location>
</feature>
<feature type="compositionally biased region" description="Polar residues" evidence="2">
    <location>
        <begin position="483"/>
        <end position="493"/>
    </location>
</feature>
<evidence type="ECO:0000256" key="1">
    <source>
        <dbReference type="SAM" id="Coils"/>
    </source>
</evidence>